<protein>
    <recommendedName>
        <fullName evidence="2">C2 domain-containing protein</fullName>
    </recommendedName>
</protein>
<keyword evidence="1" id="KW-1133">Transmembrane helix</keyword>
<dbReference type="GO" id="GO:0030424">
    <property type="term" value="C:axon"/>
    <property type="evidence" value="ECO:0007669"/>
    <property type="project" value="TreeGrafter"/>
</dbReference>
<dbReference type="InterPro" id="IPR035892">
    <property type="entry name" value="C2_domain_sf"/>
</dbReference>
<reference evidence="3" key="1">
    <citation type="submission" date="2022-06" db="EMBL/GenBank/DDBJ databases">
        <authorList>
            <person name="Berger JAMES D."/>
            <person name="Berger JAMES D."/>
        </authorList>
    </citation>
    <scope>NUCLEOTIDE SEQUENCE [LARGE SCALE GENOMIC DNA]</scope>
</reference>
<evidence type="ECO:0000256" key="1">
    <source>
        <dbReference type="SAM" id="Phobius"/>
    </source>
</evidence>
<dbReference type="GO" id="GO:0005886">
    <property type="term" value="C:plasma membrane"/>
    <property type="evidence" value="ECO:0007669"/>
    <property type="project" value="TreeGrafter"/>
</dbReference>
<dbReference type="Gene3D" id="2.60.40.150">
    <property type="entry name" value="C2 domain"/>
    <property type="match status" value="2"/>
</dbReference>
<dbReference type="CDD" id="cd00030">
    <property type="entry name" value="C2"/>
    <property type="match status" value="1"/>
</dbReference>
<dbReference type="GO" id="GO:0005544">
    <property type="term" value="F:calcium-dependent phospholipid binding"/>
    <property type="evidence" value="ECO:0007669"/>
    <property type="project" value="TreeGrafter"/>
</dbReference>
<dbReference type="Proteomes" id="UP000050795">
    <property type="component" value="Unassembled WGS sequence"/>
</dbReference>
<dbReference type="GO" id="GO:0030276">
    <property type="term" value="F:clathrin binding"/>
    <property type="evidence" value="ECO:0007669"/>
    <property type="project" value="TreeGrafter"/>
</dbReference>
<feature type="domain" description="C2" evidence="2">
    <location>
        <begin position="113"/>
        <end position="239"/>
    </location>
</feature>
<dbReference type="SUPFAM" id="SSF49562">
    <property type="entry name" value="C2 domain (Calcium/lipid-binding domain, CaLB)"/>
    <property type="match status" value="2"/>
</dbReference>
<dbReference type="GO" id="GO:0001786">
    <property type="term" value="F:phosphatidylserine binding"/>
    <property type="evidence" value="ECO:0007669"/>
    <property type="project" value="TreeGrafter"/>
</dbReference>
<dbReference type="GO" id="GO:0000149">
    <property type="term" value="F:SNARE binding"/>
    <property type="evidence" value="ECO:0007669"/>
    <property type="project" value="TreeGrafter"/>
</dbReference>
<keyword evidence="1" id="KW-0472">Membrane</keyword>
<dbReference type="PROSITE" id="PS50004">
    <property type="entry name" value="C2"/>
    <property type="match status" value="2"/>
</dbReference>
<dbReference type="PANTHER" id="PTHR10024:SF250">
    <property type="entry name" value="SYNAPTOTAGMIN-13"/>
    <property type="match status" value="1"/>
</dbReference>
<dbReference type="WBParaSite" id="TREG1_80910.1">
    <property type="protein sequence ID" value="TREG1_80910.1"/>
    <property type="gene ID" value="TREG1_80910"/>
</dbReference>
<organism evidence="3 4">
    <name type="scientific">Trichobilharzia regenti</name>
    <name type="common">Nasal bird schistosome</name>
    <dbReference type="NCBI Taxonomy" id="157069"/>
    <lineage>
        <taxon>Eukaryota</taxon>
        <taxon>Metazoa</taxon>
        <taxon>Spiralia</taxon>
        <taxon>Lophotrochozoa</taxon>
        <taxon>Platyhelminthes</taxon>
        <taxon>Trematoda</taxon>
        <taxon>Digenea</taxon>
        <taxon>Strigeidida</taxon>
        <taxon>Schistosomatoidea</taxon>
        <taxon>Schistosomatidae</taxon>
        <taxon>Trichobilharzia</taxon>
    </lineage>
</organism>
<dbReference type="InterPro" id="IPR000008">
    <property type="entry name" value="C2_dom"/>
</dbReference>
<dbReference type="GO" id="GO:0030672">
    <property type="term" value="C:synaptic vesicle membrane"/>
    <property type="evidence" value="ECO:0007669"/>
    <property type="project" value="TreeGrafter"/>
</dbReference>
<feature type="transmembrane region" description="Helical" evidence="1">
    <location>
        <begin position="54"/>
        <end position="75"/>
    </location>
</feature>
<evidence type="ECO:0000259" key="2">
    <source>
        <dbReference type="PROSITE" id="PS50004"/>
    </source>
</evidence>
<dbReference type="SMART" id="SM00239">
    <property type="entry name" value="C2"/>
    <property type="match status" value="2"/>
</dbReference>
<evidence type="ECO:0000313" key="4">
    <source>
        <dbReference type="WBParaSite" id="TREG1_80910.1"/>
    </source>
</evidence>
<dbReference type="Pfam" id="PF00168">
    <property type="entry name" value="C2"/>
    <property type="match status" value="2"/>
</dbReference>
<dbReference type="GO" id="GO:0031045">
    <property type="term" value="C:dense core granule"/>
    <property type="evidence" value="ECO:0007669"/>
    <property type="project" value="TreeGrafter"/>
</dbReference>
<feature type="domain" description="C2" evidence="2">
    <location>
        <begin position="254"/>
        <end position="391"/>
    </location>
</feature>
<proteinExistence type="predicted"/>
<dbReference type="GO" id="GO:0048791">
    <property type="term" value="P:calcium ion-regulated exocytosis of neurotransmitter"/>
    <property type="evidence" value="ECO:0007669"/>
    <property type="project" value="TreeGrafter"/>
</dbReference>
<evidence type="ECO:0000313" key="3">
    <source>
        <dbReference type="Proteomes" id="UP000050795"/>
    </source>
</evidence>
<dbReference type="GO" id="GO:0005509">
    <property type="term" value="F:calcium ion binding"/>
    <property type="evidence" value="ECO:0007669"/>
    <property type="project" value="TreeGrafter"/>
</dbReference>
<sequence>MNSTNTTVDVSLTTIPTLIMNTTLNNDTSNSTAFDSNPFVINLTKSFHVASKPLAIFLFILVCLACLGFIFLILLCTRTCIRRKYAPRVLRKRPKGIYVDEIPGLVQNPIQHKYGSLEYSLEYSIDREQLRIGVLKASNLVGPNNSESLHPYATITLAKYDGQNLRIIDKQAKTEVFTQTNQPVWNQLFTFHMLECDLNKAVIIFEVFAYDSICQDSSIGKLEVYLQDEDHSEFVGKNLEKTGWLVAGTGYNFGIGELCVGIGYYPNRSRIDVCIYECRQLKLESYMPKLKNRELDILVMFKHRKHTVQRERTHKRKELINPYFNQKISFPLKENNLEQISVVCQLRCINRLRMKHVLGDIQIGMDSKQTTGIKQWEEMVKNPSKMHVMWHSIAPI</sequence>
<keyword evidence="3" id="KW-1185">Reference proteome</keyword>
<reference evidence="4" key="2">
    <citation type="submission" date="2023-11" db="UniProtKB">
        <authorList>
            <consortium name="WormBaseParasite"/>
        </authorList>
    </citation>
    <scope>IDENTIFICATION</scope>
</reference>
<keyword evidence="1" id="KW-0812">Transmembrane</keyword>
<dbReference type="AlphaFoldDB" id="A0AA85KAC4"/>
<dbReference type="GO" id="GO:0048488">
    <property type="term" value="P:synaptic vesicle endocytosis"/>
    <property type="evidence" value="ECO:0007669"/>
    <property type="project" value="TreeGrafter"/>
</dbReference>
<dbReference type="PANTHER" id="PTHR10024">
    <property type="entry name" value="SYNAPTOTAGMIN"/>
    <property type="match status" value="1"/>
</dbReference>
<name>A0AA85KAC4_TRIRE</name>
<accession>A0AA85KAC4</accession>